<accession>A0AAV0F682</accession>
<gene>
    <name evidence="1" type="ORF">CEPIT_LOCUS31033</name>
</gene>
<evidence type="ECO:0000313" key="2">
    <source>
        <dbReference type="Proteomes" id="UP001152523"/>
    </source>
</evidence>
<evidence type="ECO:0000313" key="1">
    <source>
        <dbReference type="EMBL" id="CAH9130945.1"/>
    </source>
</evidence>
<dbReference type="AlphaFoldDB" id="A0AAV0F682"/>
<name>A0AAV0F682_9ASTE</name>
<protein>
    <submittedName>
        <fullName evidence="1">Uncharacterized protein</fullName>
    </submittedName>
</protein>
<sequence length="85" mass="9318">MDHPDYSFSLGNAVFRYCSGKSQTSQKWQESSNNLMHLSGDEMDQNSDYSSSIGIIVGFEDGNIKVNWANGAMGIVCFELIASGE</sequence>
<comment type="caution">
    <text evidence="1">The sequence shown here is derived from an EMBL/GenBank/DDBJ whole genome shotgun (WGS) entry which is preliminary data.</text>
</comment>
<reference evidence="1" key="1">
    <citation type="submission" date="2022-07" db="EMBL/GenBank/DDBJ databases">
        <authorList>
            <person name="Macas J."/>
            <person name="Novak P."/>
            <person name="Neumann P."/>
        </authorList>
    </citation>
    <scope>NUCLEOTIDE SEQUENCE</scope>
</reference>
<proteinExistence type="predicted"/>
<dbReference type="EMBL" id="CAMAPF010000963">
    <property type="protein sequence ID" value="CAH9130945.1"/>
    <property type="molecule type" value="Genomic_DNA"/>
</dbReference>
<organism evidence="1 2">
    <name type="scientific">Cuscuta epithymum</name>
    <dbReference type="NCBI Taxonomy" id="186058"/>
    <lineage>
        <taxon>Eukaryota</taxon>
        <taxon>Viridiplantae</taxon>
        <taxon>Streptophyta</taxon>
        <taxon>Embryophyta</taxon>
        <taxon>Tracheophyta</taxon>
        <taxon>Spermatophyta</taxon>
        <taxon>Magnoliopsida</taxon>
        <taxon>eudicotyledons</taxon>
        <taxon>Gunneridae</taxon>
        <taxon>Pentapetalae</taxon>
        <taxon>asterids</taxon>
        <taxon>lamiids</taxon>
        <taxon>Solanales</taxon>
        <taxon>Convolvulaceae</taxon>
        <taxon>Cuscuteae</taxon>
        <taxon>Cuscuta</taxon>
        <taxon>Cuscuta subgen. Cuscuta</taxon>
    </lineage>
</organism>
<dbReference type="Proteomes" id="UP001152523">
    <property type="component" value="Unassembled WGS sequence"/>
</dbReference>
<keyword evidence="2" id="KW-1185">Reference proteome</keyword>